<keyword evidence="4 5" id="KW-0472">Membrane</keyword>
<dbReference type="EMBL" id="JASATX010000004">
    <property type="protein sequence ID" value="MDI2099442.1"/>
    <property type="molecule type" value="Genomic_DNA"/>
</dbReference>
<dbReference type="PANTHER" id="PTHR38480:SF1">
    <property type="entry name" value="SLR0254 PROTEIN"/>
    <property type="match status" value="1"/>
</dbReference>
<dbReference type="InterPro" id="IPR010432">
    <property type="entry name" value="RDD"/>
</dbReference>
<reference evidence="7 8" key="1">
    <citation type="submission" date="2023-04" db="EMBL/GenBank/DDBJ databases">
        <title>Klugiella caeni sp. nov. isolated from the sludge of biochemical tank.</title>
        <authorList>
            <person name="Geng K."/>
        </authorList>
    </citation>
    <scope>NUCLEOTIDE SEQUENCE [LARGE SCALE GENOMIC DNA]</scope>
    <source>
        <strain evidence="7 8">YN-L-19</strain>
    </source>
</reference>
<evidence type="ECO:0000256" key="1">
    <source>
        <dbReference type="ARBA" id="ARBA00004141"/>
    </source>
</evidence>
<keyword evidence="3 5" id="KW-1133">Transmembrane helix</keyword>
<sequence length="285" mass="30539">MAAPDPRFVVQHEADADELITGEAVGLDLRPTSFVLRAAGAIIDFVTYAAGLLVFMLLLFQAVAWLGVDQAMTTALALAGVVLCTVVVPLVVELATRGRSLGKLAVGARIVRDDGGAIGFRHAFIRALVGLFEIFLTLGGGAAVIGLLSPRAKRLGDLLAGTYSQHERLPKTDPPVYGVPVELQTWAVTADVARLPDPLARRIAAFLAQAPRFTETTRQRLSAELAHEASVFVSPLPHVPAALFLAGVAALRREREAEALRLQTRQLEQLAPTLEALPHRFPERG</sequence>
<evidence type="ECO:0000256" key="5">
    <source>
        <dbReference type="SAM" id="Phobius"/>
    </source>
</evidence>
<evidence type="ECO:0000256" key="2">
    <source>
        <dbReference type="ARBA" id="ARBA00022692"/>
    </source>
</evidence>
<dbReference type="Pfam" id="PF06271">
    <property type="entry name" value="RDD"/>
    <property type="match status" value="1"/>
</dbReference>
<feature type="transmembrane region" description="Helical" evidence="5">
    <location>
        <begin position="72"/>
        <end position="92"/>
    </location>
</feature>
<dbReference type="RefSeq" id="WP_281489225.1">
    <property type="nucleotide sequence ID" value="NZ_JASATX010000004.1"/>
</dbReference>
<proteinExistence type="predicted"/>
<feature type="domain" description="RDD" evidence="6">
    <location>
        <begin position="33"/>
        <end position="161"/>
    </location>
</feature>
<keyword evidence="2 5" id="KW-0812">Transmembrane</keyword>
<evidence type="ECO:0000259" key="6">
    <source>
        <dbReference type="Pfam" id="PF06271"/>
    </source>
</evidence>
<protein>
    <submittedName>
        <fullName evidence="7">RDD family protein</fullName>
    </submittedName>
</protein>
<evidence type="ECO:0000256" key="4">
    <source>
        <dbReference type="ARBA" id="ARBA00023136"/>
    </source>
</evidence>
<dbReference type="AlphaFoldDB" id="A0AAW6T6N1"/>
<evidence type="ECO:0000256" key="3">
    <source>
        <dbReference type="ARBA" id="ARBA00022989"/>
    </source>
</evidence>
<feature type="transmembrane region" description="Helical" evidence="5">
    <location>
        <begin position="34"/>
        <end position="60"/>
    </location>
</feature>
<accession>A0AAW6T6N1</accession>
<comment type="subcellular location">
    <subcellularLocation>
        <location evidence="1">Membrane</location>
        <topology evidence="1">Multi-pass membrane protein</topology>
    </subcellularLocation>
</comment>
<organism evidence="7 8">
    <name type="scientific">Ruicaihuangia caeni</name>
    <dbReference type="NCBI Taxonomy" id="3042517"/>
    <lineage>
        <taxon>Bacteria</taxon>
        <taxon>Bacillati</taxon>
        <taxon>Actinomycetota</taxon>
        <taxon>Actinomycetes</taxon>
        <taxon>Micrococcales</taxon>
        <taxon>Microbacteriaceae</taxon>
        <taxon>Ruicaihuangia</taxon>
    </lineage>
</organism>
<dbReference type="PANTHER" id="PTHR38480">
    <property type="entry name" value="SLR0254 PROTEIN"/>
    <property type="match status" value="1"/>
</dbReference>
<name>A0AAW6T6N1_9MICO</name>
<gene>
    <name evidence="7" type="ORF">QF206_10750</name>
</gene>
<feature type="transmembrane region" description="Helical" evidence="5">
    <location>
        <begin position="123"/>
        <end position="148"/>
    </location>
</feature>
<dbReference type="Proteomes" id="UP001321506">
    <property type="component" value="Unassembled WGS sequence"/>
</dbReference>
<evidence type="ECO:0000313" key="7">
    <source>
        <dbReference type="EMBL" id="MDI2099442.1"/>
    </source>
</evidence>
<dbReference type="GO" id="GO:0016020">
    <property type="term" value="C:membrane"/>
    <property type="evidence" value="ECO:0007669"/>
    <property type="project" value="UniProtKB-SubCell"/>
</dbReference>
<keyword evidence="8" id="KW-1185">Reference proteome</keyword>
<comment type="caution">
    <text evidence="7">The sequence shown here is derived from an EMBL/GenBank/DDBJ whole genome shotgun (WGS) entry which is preliminary data.</text>
</comment>
<evidence type="ECO:0000313" key="8">
    <source>
        <dbReference type="Proteomes" id="UP001321506"/>
    </source>
</evidence>